<dbReference type="EMBL" id="SIRT01000005">
    <property type="protein sequence ID" value="TBN03969.1"/>
    <property type="molecule type" value="Genomic_DNA"/>
</dbReference>
<dbReference type="GO" id="GO:0006352">
    <property type="term" value="P:DNA-templated transcription initiation"/>
    <property type="evidence" value="ECO:0007669"/>
    <property type="project" value="InterPro"/>
</dbReference>
<dbReference type="OrthoDB" id="1100095at2"/>
<keyword evidence="3" id="KW-0731">Sigma factor</keyword>
<dbReference type="InterPro" id="IPR013324">
    <property type="entry name" value="RNA_pol_sigma_r3/r4-like"/>
</dbReference>
<evidence type="ECO:0000313" key="8">
    <source>
        <dbReference type="Proteomes" id="UP000291142"/>
    </source>
</evidence>
<dbReference type="AlphaFoldDB" id="A0A4Q9FEY2"/>
<dbReference type="GO" id="GO:0003677">
    <property type="term" value="F:DNA binding"/>
    <property type="evidence" value="ECO:0007669"/>
    <property type="project" value="InterPro"/>
</dbReference>
<dbReference type="InterPro" id="IPR014327">
    <property type="entry name" value="RNA_pol_sigma70_bacteroid"/>
</dbReference>
<proteinExistence type="inferred from homology"/>
<keyword evidence="8" id="KW-1185">Reference proteome</keyword>
<dbReference type="Gene3D" id="1.10.10.10">
    <property type="entry name" value="Winged helix-like DNA-binding domain superfamily/Winged helix DNA-binding domain"/>
    <property type="match status" value="1"/>
</dbReference>
<accession>A0A4Q9FEY2</accession>
<dbReference type="Gene3D" id="1.10.1740.10">
    <property type="match status" value="1"/>
</dbReference>
<dbReference type="InterPro" id="IPR014284">
    <property type="entry name" value="RNA_pol_sigma-70_dom"/>
</dbReference>
<evidence type="ECO:0000259" key="5">
    <source>
        <dbReference type="Pfam" id="PF04542"/>
    </source>
</evidence>
<dbReference type="InterPro" id="IPR013249">
    <property type="entry name" value="RNA_pol_sigma70_r4_t2"/>
</dbReference>
<evidence type="ECO:0000256" key="3">
    <source>
        <dbReference type="ARBA" id="ARBA00023082"/>
    </source>
</evidence>
<dbReference type="SUPFAM" id="SSF88659">
    <property type="entry name" value="Sigma3 and sigma4 domains of RNA polymerase sigma factors"/>
    <property type="match status" value="1"/>
</dbReference>
<evidence type="ECO:0000259" key="6">
    <source>
        <dbReference type="Pfam" id="PF08281"/>
    </source>
</evidence>
<comment type="similarity">
    <text evidence="1">Belongs to the sigma-70 factor family. ECF subfamily.</text>
</comment>
<dbReference type="NCBIfam" id="TIGR02937">
    <property type="entry name" value="sigma70-ECF"/>
    <property type="match status" value="1"/>
</dbReference>
<dbReference type="NCBIfam" id="TIGR02985">
    <property type="entry name" value="Sig70_bacteroi1"/>
    <property type="match status" value="1"/>
</dbReference>
<evidence type="ECO:0000256" key="1">
    <source>
        <dbReference type="ARBA" id="ARBA00010641"/>
    </source>
</evidence>
<dbReference type="InterPro" id="IPR013325">
    <property type="entry name" value="RNA_pol_sigma_r2"/>
</dbReference>
<dbReference type="Pfam" id="PF08281">
    <property type="entry name" value="Sigma70_r4_2"/>
    <property type="match status" value="1"/>
</dbReference>
<protein>
    <submittedName>
        <fullName evidence="7">RNA polymerase sigma-70 factor</fullName>
    </submittedName>
</protein>
<dbReference type="SUPFAM" id="SSF88946">
    <property type="entry name" value="Sigma2 domain of RNA polymerase sigma factors"/>
    <property type="match status" value="1"/>
</dbReference>
<evidence type="ECO:0000313" key="7">
    <source>
        <dbReference type="EMBL" id="TBN03969.1"/>
    </source>
</evidence>
<comment type="caution">
    <text evidence="7">The sequence shown here is derived from an EMBL/GenBank/DDBJ whole genome shotgun (WGS) entry which is preliminary data.</text>
</comment>
<dbReference type="PANTHER" id="PTHR43133:SF46">
    <property type="entry name" value="RNA POLYMERASE SIGMA-70 FACTOR ECF SUBFAMILY"/>
    <property type="match status" value="1"/>
</dbReference>
<keyword evidence="2" id="KW-0805">Transcription regulation</keyword>
<evidence type="ECO:0000256" key="4">
    <source>
        <dbReference type="ARBA" id="ARBA00023163"/>
    </source>
</evidence>
<dbReference type="GO" id="GO:0016987">
    <property type="term" value="F:sigma factor activity"/>
    <property type="evidence" value="ECO:0007669"/>
    <property type="project" value="UniProtKB-KW"/>
</dbReference>
<gene>
    <name evidence="7" type="ORF">EYD45_08110</name>
</gene>
<dbReference type="InterPro" id="IPR039425">
    <property type="entry name" value="RNA_pol_sigma-70-like"/>
</dbReference>
<organism evidence="7 8">
    <name type="scientific">Hyunsoonleella flava</name>
    <dbReference type="NCBI Taxonomy" id="2527939"/>
    <lineage>
        <taxon>Bacteria</taxon>
        <taxon>Pseudomonadati</taxon>
        <taxon>Bacteroidota</taxon>
        <taxon>Flavobacteriia</taxon>
        <taxon>Flavobacteriales</taxon>
        <taxon>Flavobacteriaceae</taxon>
    </lineage>
</organism>
<dbReference type="Pfam" id="PF04542">
    <property type="entry name" value="Sigma70_r2"/>
    <property type="match status" value="1"/>
</dbReference>
<dbReference type="InterPro" id="IPR007627">
    <property type="entry name" value="RNA_pol_sigma70_r2"/>
</dbReference>
<feature type="domain" description="RNA polymerase sigma-70 region 2" evidence="5">
    <location>
        <begin position="26"/>
        <end position="92"/>
    </location>
</feature>
<feature type="domain" description="RNA polymerase sigma factor 70 region 4 type 2" evidence="6">
    <location>
        <begin position="123"/>
        <end position="168"/>
    </location>
</feature>
<dbReference type="CDD" id="cd06171">
    <property type="entry name" value="Sigma70_r4"/>
    <property type="match status" value="1"/>
</dbReference>
<name>A0A4Q9FEY2_9FLAO</name>
<dbReference type="Proteomes" id="UP000291142">
    <property type="component" value="Unassembled WGS sequence"/>
</dbReference>
<reference evidence="7 8" key="1">
    <citation type="submission" date="2019-02" db="EMBL/GenBank/DDBJ databases">
        <title>Hyunsoonleella sp., isolated from marine sediment.</title>
        <authorList>
            <person name="Liu B.-T."/>
        </authorList>
    </citation>
    <scope>NUCLEOTIDE SEQUENCE [LARGE SCALE GENOMIC DNA]</scope>
    <source>
        <strain evidence="7 8">T58</strain>
    </source>
</reference>
<keyword evidence="4" id="KW-0804">Transcription</keyword>
<dbReference type="RefSeq" id="WP_130964039.1">
    <property type="nucleotide sequence ID" value="NZ_SIRT01000005.1"/>
</dbReference>
<sequence>MGLIFDDNAAFVSKLKRGDEKAFANLVDKYNSKLCLYANSLLNDIPLSEDIVQNLFIKIWEKRDGLREDLPLKNYLYKSVYNACINQYKKNQALTALEKKYVEGLNRIVEKEDKDTLDKLKLKVKQAIENLPPKCKEVFILSKKDGLTNIEISEYLNISVSTIERHITIAFTKIRDEVGSKTEFILSLLFVKKKFIEPLKAFD</sequence>
<dbReference type="PANTHER" id="PTHR43133">
    <property type="entry name" value="RNA POLYMERASE ECF-TYPE SIGMA FACTO"/>
    <property type="match status" value="1"/>
</dbReference>
<dbReference type="InterPro" id="IPR036388">
    <property type="entry name" value="WH-like_DNA-bd_sf"/>
</dbReference>
<evidence type="ECO:0000256" key="2">
    <source>
        <dbReference type="ARBA" id="ARBA00023015"/>
    </source>
</evidence>